<reference evidence="3" key="1">
    <citation type="journal article" date="2014" name="Int. J. Syst. Evol. Microbiol.">
        <title>Complete genome sequence of Corynebacterium casei LMG S-19264T (=DSM 44701T), isolated from a smear-ripened cheese.</title>
        <authorList>
            <consortium name="US DOE Joint Genome Institute (JGI-PGF)"/>
            <person name="Walter F."/>
            <person name="Albersmeier A."/>
            <person name="Kalinowski J."/>
            <person name="Ruckert C."/>
        </authorList>
    </citation>
    <scope>NUCLEOTIDE SEQUENCE</scope>
    <source>
        <strain evidence="3">CGMCC 1.14988</strain>
    </source>
</reference>
<organism evidence="3 4">
    <name type="scientific">Egicoccus halophilus</name>
    <dbReference type="NCBI Taxonomy" id="1670830"/>
    <lineage>
        <taxon>Bacteria</taxon>
        <taxon>Bacillati</taxon>
        <taxon>Actinomycetota</taxon>
        <taxon>Nitriliruptoria</taxon>
        <taxon>Egicoccales</taxon>
        <taxon>Egicoccaceae</taxon>
        <taxon>Egicoccus</taxon>
    </lineage>
</organism>
<dbReference type="GO" id="GO:0051301">
    <property type="term" value="P:cell division"/>
    <property type="evidence" value="ECO:0007669"/>
    <property type="project" value="UniProtKB-KW"/>
</dbReference>
<feature type="domain" description="Penicillin binding protein A dimerisation" evidence="2">
    <location>
        <begin position="52"/>
        <end position="134"/>
    </location>
</feature>
<dbReference type="InterPro" id="IPR012338">
    <property type="entry name" value="Beta-lactam/transpept-like"/>
</dbReference>
<sequence>MSKQIGRVAAFTLLLFGVLFVNLNVIALVQADDLANHPANRRLLIREYQIDRGSIVVGEEAIARSQETEGDLQYLREYPAGALYGHLTGYYSFILGRSGLEAALNEDLIGQPLEVLAQNLGDLLFARDQAGNTVELTLVPAAQRAAAEALGDRIGAVVAIDPRSGAVLASYASPSFDPGPLSTHDAAGIRAAWEPLRDDPDRPLVNRAISETYPPGSTFKLITAAAALENGRSPETAFPDEVVYDVPQTEADIGNFGNGACADGGTISLADAMRVSCNTVFARLGVEMGEDELIDMAERFGFNRQPPFELTVARSAIPKSMDVPSTAQSAIGQRDVRATPMQMAIVAAALANGGQLVEPHLVRAVRDPSGRLLRESSATAWNEGRFDSQVVDETVADQLRDMMIEVVEDGTGTQARIDGVTVGGKTGTAQTGGDPTVWFVGFADEEVAVAVVVPQAGGDATGGQVAAPIARAVMQAALAAS</sequence>
<dbReference type="Pfam" id="PF00905">
    <property type="entry name" value="Transpeptidase"/>
    <property type="match status" value="1"/>
</dbReference>
<keyword evidence="3" id="KW-0132">Cell division</keyword>
<dbReference type="PANTHER" id="PTHR30627:SF24">
    <property type="entry name" value="PENICILLIN-BINDING PROTEIN 4B"/>
    <property type="match status" value="1"/>
</dbReference>
<evidence type="ECO:0000259" key="1">
    <source>
        <dbReference type="Pfam" id="PF00905"/>
    </source>
</evidence>
<dbReference type="AlphaFoldDB" id="A0A8J3A6V0"/>
<comment type="caution">
    <text evidence="3">The sequence shown here is derived from an EMBL/GenBank/DDBJ whole genome shotgun (WGS) entry which is preliminary data.</text>
</comment>
<keyword evidence="3" id="KW-0131">Cell cycle</keyword>
<name>A0A8J3A6V0_9ACTN</name>
<dbReference type="PANTHER" id="PTHR30627">
    <property type="entry name" value="PEPTIDOGLYCAN D,D-TRANSPEPTIDASE"/>
    <property type="match status" value="1"/>
</dbReference>
<dbReference type="SUPFAM" id="SSF56601">
    <property type="entry name" value="beta-lactamase/transpeptidase-like"/>
    <property type="match status" value="1"/>
</dbReference>
<dbReference type="RefSeq" id="WP_130648245.1">
    <property type="nucleotide sequence ID" value="NZ_BMHA01000001.1"/>
</dbReference>
<dbReference type="OrthoDB" id="9766847at2"/>
<dbReference type="InterPro" id="IPR001460">
    <property type="entry name" value="PCN-bd_Tpept"/>
</dbReference>
<accession>A0A8J3A6V0</accession>
<evidence type="ECO:0000313" key="4">
    <source>
        <dbReference type="Proteomes" id="UP000650511"/>
    </source>
</evidence>
<feature type="domain" description="Penicillin-binding protein transpeptidase" evidence="1">
    <location>
        <begin position="155"/>
        <end position="475"/>
    </location>
</feature>
<dbReference type="InterPro" id="IPR054120">
    <property type="entry name" value="PBPA_dimer"/>
</dbReference>
<dbReference type="GO" id="GO:0005886">
    <property type="term" value="C:plasma membrane"/>
    <property type="evidence" value="ECO:0007669"/>
    <property type="project" value="TreeGrafter"/>
</dbReference>
<dbReference type="GO" id="GO:0071972">
    <property type="term" value="F:peptidoglycan L,D-transpeptidase activity"/>
    <property type="evidence" value="ECO:0007669"/>
    <property type="project" value="TreeGrafter"/>
</dbReference>
<dbReference type="Proteomes" id="UP000650511">
    <property type="component" value="Unassembled WGS sequence"/>
</dbReference>
<dbReference type="Gene3D" id="3.40.710.10">
    <property type="entry name" value="DD-peptidase/beta-lactamase superfamily"/>
    <property type="match status" value="1"/>
</dbReference>
<keyword evidence="4" id="KW-1185">Reference proteome</keyword>
<dbReference type="GO" id="GO:0008658">
    <property type="term" value="F:penicillin binding"/>
    <property type="evidence" value="ECO:0007669"/>
    <property type="project" value="InterPro"/>
</dbReference>
<dbReference type="Pfam" id="PF21922">
    <property type="entry name" value="PBP_dimer_2"/>
    <property type="match status" value="1"/>
</dbReference>
<dbReference type="GO" id="GO:0071555">
    <property type="term" value="P:cell wall organization"/>
    <property type="evidence" value="ECO:0007669"/>
    <property type="project" value="TreeGrafter"/>
</dbReference>
<proteinExistence type="predicted"/>
<dbReference type="EMBL" id="BMHA01000001">
    <property type="protein sequence ID" value="GGI02921.1"/>
    <property type="molecule type" value="Genomic_DNA"/>
</dbReference>
<dbReference type="InterPro" id="IPR050515">
    <property type="entry name" value="Beta-lactam/transpept"/>
</dbReference>
<dbReference type="Gene3D" id="3.90.1310.10">
    <property type="entry name" value="Penicillin-binding protein 2a (Domain 2)"/>
    <property type="match status" value="1"/>
</dbReference>
<evidence type="ECO:0000313" key="3">
    <source>
        <dbReference type="EMBL" id="GGI02921.1"/>
    </source>
</evidence>
<gene>
    <name evidence="3" type="ORF">GCM10011354_02000</name>
</gene>
<reference evidence="3" key="2">
    <citation type="submission" date="2020-09" db="EMBL/GenBank/DDBJ databases">
        <authorList>
            <person name="Sun Q."/>
            <person name="Zhou Y."/>
        </authorList>
    </citation>
    <scope>NUCLEOTIDE SEQUENCE</scope>
    <source>
        <strain evidence="3">CGMCC 1.14988</strain>
    </source>
</reference>
<protein>
    <submittedName>
        <fullName evidence="3">Cell division protein FtsI</fullName>
    </submittedName>
</protein>
<evidence type="ECO:0000259" key="2">
    <source>
        <dbReference type="Pfam" id="PF21922"/>
    </source>
</evidence>